<accession>A0A0E9WMG8</accession>
<protein>
    <recommendedName>
        <fullName evidence="2">Armadillo repeat-containing domain-containing protein</fullName>
    </recommendedName>
</protein>
<name>A0A0E9WMG8_ANGAN</name>
<evidence type="ECO:0008006" key="2">
    <source>
        <dbReference type="Google" id="ProtNLM"/>
    </source>
</evidence>
<dbReference type="EMBL" id="GBXM01017081">
    <property type="protein sequence ID" value="JAH91496.1"/>
    <property type="molecule type" value="Transcribed_RNA"/>
</dbReference>
<reference evidence="1" key="1">
    <citation type="submission" date="2014-11" db="EMBL/GenBank/DDBJ databases">
        <authorList>
            <person name="Amaro Gonzalez C."/>
        </authorList>
    </citation>
    <scope>NUCLEOTIDE SEQUENCE</scope>
</reference>
<reference evidence="1" key="2">
    <citation type="journal article" date="2015" name="Fish Shellfish Immunol.">
        <title>Early steps in the European eel (Anguilla anguilla)-Vibrio vulnificus interaction in the gills: Role of the RtxA13 toxin.</title>
        <authorList>
            <person name="Callol A."/>
            <person name="Pajuelo D."/>
            <person name="Ebbesson L."/>
            <person name="Teles M."/>
            <person name="MacKenzie S."/>
            <person name="Amaro C."/>
        </authorList>
    </citation>
    <scope>NUCLEOTIDE SEQUENCE</scope>
</reference>
<sequence>MVLENLVRLVQLGALPNTIALLHTHPKTNKQQKNIWLTVVRNVYFFINCPKIKIVGLA</sequence>
<evidence type="ECO:0000313" key="1">
    <source>
        <dbReference type="EMBL" id="JAH91496.1"/>
    </source>
</evidence>
<dbReference type="AlphaFoldDB" id="A0A0E9WMG8"/>
<proteinExistence type="predicted"/>
<organism evidence="1">
    <name type="scientific">Anguilla anguilla</name>
    <name type="common">European freshwater eel</name>
    <name type="synonym">Muraena anguilla</name>
    <dbReference type="NCBI Taxonomy" id="7936"/>
    <lineage>
        <taxon>Eukaryota</taxon>
        <taxon>Metazoa</taxon>
        <taxon>Chordata</taxon>
        <taxon>Craniata</taxon>
        <taxon>Vertebrata</taxon>
        <taxon>Euteleostomi</taxon>
        <taxon>Actinopterygii</taxon>
        <taxon>Neopterygii</taxon>
        <taxon>Teleostei</taxon>
        <taxon>Anguilliformes</taxon>
        <taxon>Anguillidae</taxon>
        <taxon>Anguilla</taxon>
    </lineage>
</organism>